<evidence type="ECO:0000313" key="2">
    <source>
        <dbReference type="EMBL" id="WXB06424.1"/>
    </source>
</evidence>
<accession>A0ABZ2L663</accession>
<proteinExistence type="predicted"/>
<feature type="region of interest" description="Disordered" evidence="1">
    <location>
        <begin position="95"/>
        <end position="115"/>
    </location>
</feature>
<dbReference type="Proteomes" id="UP001374803">
    <property type="component" value="Chromosome"/>
</dbReference>
<keyword evidence="3" id="KW-1185">Reference proteome</keyword>
<protein>
    <recommendedName>
        <fullName evidence="4">PDZ domain-containing protein</fullName>
    </recommendedName>
</protein>
<name>A0ABZ2L663_9BACT</name>
<evidence type="ECO:0008006" key="4">
    <source>
        <dbReference type="Google" id="ProtNLM"/>
    </source>
</evidence>
<gene>
    <name evidence="2" type="ORF">LVJ94_04080</name>
</gene>
<sequence length="115" mass="11913">MSSGSLPSFLVGSIAGNVLRDFRVGIDYVRGVTYLEQHAAAHDGDLDSPGLVLKVPNTGEFQIVALAKPRRSEIASPALPGDRLLTIDGLTAPVRGAERSSMPSAGSPARAESSA</sequence>
<evidence type="ECO:0000256" key="1">
    <source>
        <dbReference type="SAM" id="MobiDB-lite"/>
    </source>
</evidence>
<evidence type="ECO:0000313" key="3">
    <source>
        <dbReference type="Proteomes" id="UP001374803"/>
    </source>
</evidence>
<organism evidence="2 3">
    <name type="scientific">Pendulispora rubella</name>
    <dbReference type="NCBI Taxonomy" id="2741070"/>
    <lineage>
        <taxon>Bacteria</taxon>
        <taxon>Pseudomonadati</taxon>
        <taxon>Myxococcota</taxon>
        <taxon>Myxococcia</taxon>
        <taxon>Myxococcales</taxon>
        <taxon>Sorangiineae</taxon>
        <taxon>Pendulisporaceae</taxon>
        <taxon>Pendulispora</taxon>
    </lineage>
</organism>
<reference evidence="2" key="1">
    <citation type="submission" date="2021-12" db="EMBL/GenBank/DDBJ databases">
        <title>Discovery of the Pendulisporaceae a myxobacterial family with distinct sporulation behavior and unique specialized metabolism.</title>
        <authorList>
            <person name="Garcia R."/>
            <person name="Popoff A."/>
            <person name="Bader C.D."/>
            <person name="Loehr J."/>
            <person name="Walesch S."/>
            <person name="Walt C."/>
            <person name="Boldt J."/>
            <person name="Bunk B."/>
            <person name="Haeckl F.J.F.P.J."/>
            <person name="Gunesch A.P."/>
            <person name="Birkelbach J."/>
            <person name="Nuebel U."/>
            <person name="Pietschmann T."/>
            <person name="Bach T."/>
            <person name="Mueller R."/>
        </authorList>
    </citation>
    <scope>NUCLEOTIDE SEQUENCE</scope>
    <source>
        <strain evidence="2">MSr11367</strain>
    </source>
</reference>
<dbReference type="RefSeq" id="WP_394836070.1">
    <property type="nucleotide sequence ID" value="NZ_CP089929.1"/>
</dbReference>
<dbReference type="EMBL" id="CP089983">
    <property type="protein sequence ID" value="WXB06424.1"/>
    <property type="molecule type" value="Genomic_DNA"/>
</dbReference>